<evidence type="ECO:0000256" key="1">
    <source>
        <dbReference type="SAM" id="Phobius"/>
    </source>
</evidence>
<feature type="domain" description="DUF58" evidence="2">
    <location>
        <begin position="205"/>
        <end position="377"/>
    </location>
</feature>
<keyword evidence="1" id="KW-0472">Membrane</keyword>
<dbReference type="Pfam" id="PF01882">
    <property type="entry name" value="DUF58"/>
    <property type="match status" value="1"/>
</dbReference>
<gene>
    <name evidence="3" type="ORF">CEQ51_22320</name>
</gene>
<proteinExistence type="predicted"/>
<dbReference type="PANTHER" id="PTHR33608:SF3">
    <property type="entry name" value="SLR2013 PROTEIN"/>
    <property type="match status" value="1"/>
</dbReference>
<sequence>MKPSRLLLTWLAVLLTVSIMLGALRALGITVPSALLSINWGLLLALLALALIDAVRVRRLPSPRVQRQMPGSLALGRWGDVRLDISHDFAQPLHVQLFDHVPDGLDFENLPLSVELQPGQRSQVGYRLRPLKRGHFTFARCETNLPSPLGLWTDKRLLEAVDHTRVYPDFARLYDGQLLAVDNWLSQLGIRQRQRRGQGQEFHQLREFREGDSLRQIDWKATARHRTPIAREYEDERDQQIIFMLDCGRRMRSQDGELAHFDHALNACLLLSYTALRQGDAVGLSTFASEQSRYLAPVKGTGQLNVLLNTVYDLDSSQHPADYQAAVTQLLARQKRRALVVLVTNLRDDDDEELLTAVKRLGQQHRVLVASLREEALDRLRQTPVQTLPEALAYCGTVDYLTARATLHERLGAHGMAVLQARPGELGAELVTLYLGWKKAGNL</sequence>
<dbReference type="Gene3D" id="3.40.50.410">
    <property type="entry name" value="von Willebrand factor, type A domain"/>
    <property type="match status" value="1"/>
</dbReference>
<accession>A0A2Z4ZFD8</accession>
<dbReference type="KEGG" id="pthv:CE140_21770"/>
<evidence type="ECO:0000313" key="4">
    <source>
        <dbReference type="Proteomes" id="UP000251666"/>
    </source>
</evidence>
<evidence type="ECO:0000259" key="2">
    <source>
        <dbReference type="Pfam" id="PF01882"/>
    </source>
</evidence>
<dbReference type="RefSeq" id="WP_208665628.1">
    <property type="nucleotide sequence ID" value="NZ_CP022201.1"/>
</dbReference>
<reference evidence="4" key="1">
    <citation type="journal article" date="2021" name="Front. Microbiol.">
        <title>Genomic Analysis of the 1-Aminocyclopropane-1-Carboxylate Deaminase-Producing Pseudomonas thivervalensis SC5 Reveals Its Multifaceted Roles in Soil and in Beneficial Interactions With Plants.</title>
        <authorList>
            <person name="Nascimento F.X."/>
            <person name="Uron P."/>
            <person name="Glick B.R."/>
            <person name="Giachini A."/>
            <person name="Rossi M.J."/>
        </authorList>
    </citation>
    <scope>NUCLEOTIDE SEQUENCE [LARGE SCALE GENOMIC DNA]</scope>
    <source>
        <strain evidence="4">PLM3</strain>
    </source>
</reference>
<keyword evidence="1" id="KW-0812">Transmembrane</keyword>
<dbReference type="InterPro" id="IPR002881">
    <property type="entry name" value="DUF58"/>
</dbReference>
<feature type="transmembrane region" description="Helical" evidence="1">
    <location>
        <begin position="38"/>
        <end position="57"/>
    </location>
</feature>
<name>A0A2Z4ZFD8_9PSED</name>
<organism evidence="3 4">
    <name type="scientific">Pseudomonas thivervalensis</name>
    <dbReference type="NCBI Taxonomy" id="86265"/>
    <lineage>
        <taxon>Bacteria</taxon>
        <taxon>Pseudomonadati</taxon>
        <taxon>Pseudomonadota</taxon>
        <taxon>Gammaproteobacteria</taxon>
        <taxon>Pseudomonadales</taxon>
        <taxon>Pseudomonadaceae</taxon>
        <taxon>Pseudomonas</taxon>
    </lineage>
</organism>
<dbReference type="Proteomes" id="UP000251666">
    <property type="component" value="Chromosome"/>
</dbReference>
<protein>
    <submittedName>
        <fullName evidence="3">DUF58 domain-containing protein</fullName>
    </submittedName>
</protein>
<dbReference type="InterPro" id="IPR036465">
    <property type="entry name" value="vWFA_dom_sf"/>
</dbReference>
<dbReference type="AlphaFoldDB" id="A0A2Z4ZFD8"/>
<dbReference type="PANTHER" id="PTHR33608">
    <property type="entry name" value="BLL2464 PROTEIN"/>
    <property type="match status" value="1"/>
</dbReference>
<dbReference type="SUPFAM" id="SSF53300">
    <property type="entry name" value="vWA-like"/>
    <property type="match status" value="1"/>
</dbReference>
<keyword evidence="1" id="KW-1133">Transmembrane helix</keyword>
<evidence type="ECO:0000313" key="3">
    <source>
        <dbReference type="EMBL" id="AXA62697.1"/>
    </source>
</evidence>
<keyword evidence="4" id="KW-1185">Reference proteome</keyword>
<dbReference type="EMBL" id="CP022202">
    <property type="protein sequence ID" value="AXA62697.1"/>
    <property type="molecule type" value="Genomic_DNA"/>
</dbReference>